<evidence type="ECO:0000313" key="4">
    <source>
        <dbReference type="Proteomes" id="UP000305267"/>
    </source>
</evidence>
<dbReference type="SUPFAM" id="SSF47226">
    <property type="entry name" value="Histidine-containing phosphotransfer domain, HPT domain"/>
    <property type="match status" value="1"/>
</dbReference>
<keyword evidence="4" id="KW-1185">Reference proteome</keyword>
<feature type="domain" description="HPt" evidence="2">
    <location>
        <begin position="37"/>
        <end position="106"/>
    </location>
</feature>
<dbReference type="Pfam" id="PF01627">
    <property type="entry name" value="Hpt"/>
    <property type="match status" value="1"/>
</dbReference>
<dbReference type="GO" id="GO:0000160">
    <property type="term" value="P:phosphorelay signal transduction system"/>
    <property type="evidence" value="ECO:0007669"/>
    <property type="project" value="UniProtKB-KW"/>
</dbReference>
<keyword evidence="1" id="KW-0902">Two-component regulatory system</keyword>
<evidence type="ECO:0000256" key="1">
    <source>
        <dbReference type="ARBA" id="ARBA00023012"/>
    </source>
</evidence>
<reference evidence="3 4" key="1">
    <citation type="submission" date="2019-06" db="EMBL/GenBank/DDBJ databases">
        <title>Genome of Methylobacterium sp. 17Sr1-39.</title>
        <authorList>
            <person name="Seo T."/>
        </authorList>
    </citation>
    <scope>NUCLEOTIDE SEQUENCE [LARGE SCALE GENOMIC DNA]</scope>
    <source>
        <strain evidence="3 4">17Sr1-39</strain>
    </source>
</reference>
<accession>A0A5C4LIP7</accession>
<dbReference type="Proteomes" id="UP000305267">
    <property type="component" value="Unassembled WGS sequence"/>
</dbReference>
<sequence>MRLTAPLEPDAMATTPPSLDAAIYADLRQAVGDEALPVLLGRFRAQLQGWSVTGERAALGAAAHGVIASSGLIGFTQLSRLCAALETACTSGDLDAVRELAAAVSDEKAFAEAEVSRLIAAG</sequence>
<evidence type="ECO:0000313" key="3">
    <source>
        <dbReference type="EMBL" id="TNC13473.1"/>
    </source>
</evidence>
<dbReference type="AlphaFoldDB" id="A0A5C4LIP7"/>
<organism evidence="3 4">
    <name type="scientific">Methylobacterium terricola</name>
    <dbReference type="NCBI Taxonomy" id="2583531"/>
    <lineage>
        <taxon>Bacteria</taxon>
        <taxon>Pseudomonadati</taxon>
        <taxon>Pseudomonadota</taxon>
        <taxon>Alphaproteobacteria</taxon>
        <taxon>Hyphomicrobiales</taxon>
        <taxon>Methylobacteriaceae</taxon>
        <taxon>Methylobacterium</taxon>
    </lineage>
</organism>
<dbReference type="OrthoDB" id="7997806at2"/>
<evidence type="ECO:0000259" key="2">
    <source>
        <dbReference type="Pfam" id="PF01627"/>
    </source>
</evidence>
<comment type="caution">
    <text evidence="3">The sequence shown here is derived from an EMBL/GenBank/DDBJ whole genome shotgun (WGS) entry which is preliminary data.</text>
</comment>
<dbReference type="EMBL" id="VDDA01000004">
    <property type="protein sequence ID" value="TNC13473.1"/>
    <property type="molecule type" value="Genomic_DNA"/>
</dbReference>
<dbReference type="Gene3D" id="1.20.120.160">
    <property type="entry name" value="HPT domain"/>
    <property type="match status" value="1"/>
</dbReference>
<name>A0A5C4LIP7_9HYPH</name>
<proteinExistence type="predicted"/>
<dbReference type="GO" id="GO:0004672">
    <property type="term" value="F:protein kinase activity"/>
    <property type="evidence" value="ECO:0007669"/>
    <property type="project" value="UniProtKB-ARBA"/>
</dbReference>
<gene>
    <name evidence="3" type="ORF">FF100_11800</name>
</gene>
<protein>
    <submittedName>
        <fullName evidence="3">Hpt domain-containing protein</fullName>
    </submittedName>
</protein>
<dbReference type="InterPro" id="IPR008207">
    <property type="entry name" value="Sig_transdc_His_kin_Hpt_dom"/>
</dbReference>
<dbReference type="InterPro" id="IPR036641">
    <property type="entry name" value="HPT_dom_sf"/>
</dbReference>